<evidence type="ECO:0000313" key="6">
    <source>
        <dbReference type="Proteomes" id="UP000034090"/>
    </source>
</evidence>
<protein>
    <submittedName>
        <fullName evidence="5">Glycosyltransferase</fullName>
    </submittedName>
</protein>
<dbReference type="Proteomes" id="UP000034090">
    <property type="component" value="Unassembled WGS sequence"/>
</dbReference>
<dbReference type="Pfam" id="PF00535">
    <property type="entry name" value="Glycos_transf_2"/>
    <property type="match status" value="1"/>
</dbReference>
<dbReference type="SUPFAM" id="SSF53448">
    <property type="entry name" value="Nucleotide-diphospho-sugar transferases"/>
    <property type="match status" value="1"/>
</dbReference>
<feature type="domain" description="Glycosyltransferase 2-like" evidence="4">
    <location>
        <begin position="5"/>
        <end position="172"/>
    </location>
</feature>
<evidence type="ECO:0000256" key="3">
    <source>
        <dbReference type="ARBA" id="ARBA00022679"/>
    </source>
</evidence>
<proteinExistence type="inferred from homology"/>
<accession>A0A0G1DHW0</accession>
<evidence type="ECO:0000256" key="2">
    <source>
        <dbReference type="ARBA" id="ARBA00022676"/>
    </source>
</evidence>
<gene>
    <name evidence="5" type="ORF">UV74_C0013G0401</name>
</gene>
<dbReference type="EMBL" id="LCFQ01000013">
    <property type="protein sequence ID" value="KKS97279.1"/>
    <property type="molecule type" value="Genomic_DNA"/>
</dbReference>
<dbReference type="Gene3D" id="3.90.550.10">
    <property type="entry name" value="Spore Coat Polysaccharide Biosynthesis Protein SpsA, Chain A"/>
    <property type="match status" value="1"/>
</dbReference>
<evidence type="ECO:0000313" key="5">
    <source>
        <dbReference type="EMBL" id="KKS97279.1"/>
    </source>
</evidence>
<organism evidence="5 6">
    <name type="scientific">Candidatus Woesebacteria bacterium GW2011_GWB1_43_14</name>
    <dbReference type="NCBI Taxonomy" id="1618578"/>
    <lineage>
        <taxon>Bacteria</taxon>
        <taxon>Candidatus Woeseibacteriota</taxon>
    </lineage>
</organism>
<keyword evidence="3 5" id="KW-0808">Transferase</keyword>
<dbReference type="PANTHER" id="PTHR43398:SF1">
    <property type="entry name" value="DOLICHOL-PHOSPHATE MANNOSYLTRANSFERASE SUBUNIT 1"/>
    <property type="match status" value="1"/>
</dbReference>
<reference evidence="5 6" key="1">
    <citation type="journal article" date="2015" name="Nature">
        <title>rRNA introns, odd ribosomes, and small enigmatic genomes across a large radiation of phyla.</title>
        <authorList>
            <person name="Brown C.T."/>
            <person name="Hug L.A."/>
            <person name="Thomas B.C."/>
            <person name="Sharon I."/>
            <person name="Castelle C.J."/>
            <person name="Singh A."/>
            <person name="Wilkins M.J."/>
            <person name="Williams K.H."/>
            <person name="Banfield J.F."/>
        </authorList>
    </citation>
    <scope>NUCLEOTIDE SEQUENCE [LARGE SCALE GENOMIC DNA]</scope>
</reference>
<dbReference type="InterPro" id="IPR029044">
    <property type="entry name" value="Nucleotide-diphossugar_trans"/>
</dbReference>
<sequence>MRIVILIPTYNEAPNIALLIKDVYRNIKKIKKHLFLLLIVDDKSPDGTGKIVSDLMKANKSLFLLSGKKAGLGKAMIRGYLYAINKLKADVVISNEADFAFDFKHLPDMIEKIEESVDVVVGSRHVGVGKTEGWTLTRRVNHWIANTFFGRWVAGVRVVYDKNGAFRAVRVKGVMDQINWKKLRVRGFAFFFYTIALYSEITDKFYEIPAIYTFRKKGESKVSFNRKYIKSYLTDCLEYAKLAFRIRLKKYRINI</sequence>
<keyword evidence="2" id="KW-0328">Glycosyltransferase</keyword>
<comment type="caution">
    <text evidence="5">The sequence shown here is derived from an EMBL/GenBank/DDBJ whole genome shotgun (WGS) entry which is preliminary data.</text>
</comment>
<comment type="similarity">
    <text evidence="1">Belongs to the glycosyltransferase 2 family.</text>
</comment>
<dbReference type="AlphaFoldDB" id="A0A0G1DHW0"/>
<dbReference type="InterPro" id="IPR039528">
    <property type="entry name" value="DPM1-like"/>
</dbReference>
<name>A0A0G1DHW0_9BACT</name>
<dbReference type="STRING" id="1618578.UV74_C0013G0401"/>
<evidence type="ECO:0000256" key="1">
    <source>
        <dbReference type="ARBA" id="ARBA00006739"/>
    </source>
</evidence>
<dbReference type="PANTHER" id="PTHR43398">
    <property type="entry name" value="DOLICHOL-PHOSPHATE MANNOSYLTRANSFERASE SUBUNIT 1"/>
    <property type="match status" value="1"/>
</dbReference>
<evidence type="ECO:0000259" key="4">
    <source>
        <dbReference type="Pfam" id="PF00535"/>
    </source>
</evidence>
<dbReference type="InterPro" id="IPR001173">
    <property type="entry name" value="Glyco_trans_2-like"/>
</dbReference>
<dbReference type="GO" id="GO:0004582">
    <property type="term" value="F:dolichyl-phosphate beta-D-mannosyltransferase activity"/>
    <property type="evidence" value="ECO:0007669"/>
    <property type="project" value="InterPro"/>
</dbReference>